<dbReference type="Proteomes" id="UP000003835">
    <property type="component" value="Unassembled WGS sequence"/>
</dbReference>
<name>B4VYH5_9CYAN</name>
<dbReference type="RefSeq" id="WP_006103788.1">
    <property type="nucleotide sequence ID" value="NZ_DS989860.1"/>
</dbReference>
<dbReference type="STRING" id="118168.MC7420_2604"/>
<feature type="transmembrane region" description="Helical" evidence="1">
    <location>
        <begin position="334"/>
        <end position="355"/>
    </location>
</feature>
<evidence type="ECO:0008006" key="4">
    <source>
        <dbReference type="Google" id="ProtNLM"/>
    </source>
</evidence>
<feature type="transmembrane region" description="Helical" evidence="1">
    <location>
        <begin position="249"/>
        <end position="266"/>
    </location>
</feature>
<feature type="transmembrane region" description="Helical" evidence="1">
    <location>
        <begin position="389"/>
        <end position="414"/>
    </location>
</feature>
<sequence>MTIKDYKLPLIIIGVGILFSLYLQWLIPEGVFFSGDAGLKALLAKQLSQGQFRFDLVSPSLPWVRQLWQNGLYPFEEPFVYYINDRYFITFPYTFPLVTAPFQALFGYRGLYIIPLVSTWVIWLTCYWVCKRLELSQTIASVALIVLIFASPLTLYSAMYWEHTLALVLAWLGLALFFFPRQNQPLSIRRVIVSGILIGGSVWFRPEFLALVSLIIVFVYAVSLWNWVRQQFRIEWFNLSQLSYVTEHQEIFAISLIATVCLFFLSNKLIYNHPLGIHGIQVVEETGLSERLLGGWQNFQGLSLALFEFFPITFFALAYLLLGLGRNSHRRLTIPTMVLLGLSFGITAFVGLAVIQGRMYKVLWLLVLAGLLFLAWLKQYDVRLNWEMILIYGGGLLFIILVSLMVPEGTAGLIAGGKQWGARFLLLLVPIICLLATKQLEFILNVSQVGLKYISIVAFGMLLIVSMQKNAYLGLIYLEENYNEVLPAIQALQNDKNQIIAVSHQFVAQSIERGLENKKIFFKAETNDDLVKLGKSLIDQGYHEFTYICYPYQPCQPPKYPPTNRTFNKGNNQFRIKLSKLGEFGKYPIYDALILEK</sequence>
<feature type="transmembrane region" description="Helical" evidence="1">
    <location>
        <begin position="164"/>
        <end position="180"/>
    </location>
</feature>
<evidence type="ECO:0000256" key="1">
    <source>
        <dbReference type="SAM" id="Phobius"/>
    </source>
</evidence>
<feature type="transmembrane region" description="Helical" evidence="1">
    <location>
        <begin position="187"/>
        <end position="204"/>
    </location>
</feature>
<reference evidence="2 3" key="1">
    <citation type="submission" date="2008-07" db="EMBL/GenBank/DDBJ databases">
        <authorList>
            <person name="Tandeau de Marsac N."/>
            <person name="Ferriera S."/>
            <person name="Johnson J."/>
            <person name="Kravitz S."/>
            <person name="Beeson K."/>
            <person name="Sutton G."/>
            <person name="Rogers Y.-H."/>
            <person name="Friedman R."/>
            <person name="Frazier M."/>
            <person name="Venter J.C."/>
        </authorList>
    </citation>
    <scope>NUCLEOTIDE SEQUENCE [LARGE SCALE GENOMIC DNA]</scope>
    <source>
        <strain evidence="2 3">PCC 7420</strain>
    </source>
</reference>
<dbReference type="eggNOG" id="COG1216">
    <property type="taxonomic scope" value="Bacteria"/>
</dbReference>
<feature type="transmembrane region" description="Helical" evidence="1">
    <location>
        <begin position="139"/>
        <end position="158"/>
    </location>
</feature>
<feature type="transmembrane region" description="Helical" evidence="1">
    <location>
        <begin position="302"/>
        <end position="322"/>
    </location>
</feature>
<feature type="transmembrane region" description="Helical" evidence="1">
    <location>
        <begin position="420"/>
        <end position="437"/>
    </location>
</feature>
<feature type="transmembrane region" description="Helical" evidence="1">
    <location>
        <begin position="210"/>
        <end position="228"/>
    </location>
</feature>
<evidence type="ECO:0000313" key="2">
    <source>
        <dbReference type="EMBL" id="EDX72986.1"/>
    </source>
</evidence>
<dbReference type="EMBL" id="DS989860">
    <property type="protein sequence ID" value="EDX72986.1"/>
    <property type="molecule type" value="Genomic_DNA"/>
</dbReference>
<feature type="transmembrane region" description="Helical" evidence="1">
    <location>
        <begin position="449"/>
        <end position="467"/>
    </location>
</feature>
<dbReference type="HOGENOM" id="CLU_016044_0_0_3"/>
<dbReference type="InterPro" id="IPR059217">
    <property type="entry name" value="LA3751_2-like"/>
</dbReference>
<dbReference type="OrthoDB" id="524008at2"/>
<keyword evidence="1" id="KW-0472">Membrane</keyword>
<feature type="transmembrane region" description="Helical" evidence="1">
    <location>
        <begin position="361"/>
        <end position="377"/>
    </location>
</feature>
<feature type="transmembrane region" description="Helical" evidence="1">
    <location>
        <begin position="7"/>
        <end position="27"/>
    </location>
</feature>
<protein>
    <recommendedName>
        <fullName evidence="4">Glycosyltransferase RgtA/B/C/D-like domain-containing protein</fullName>
    </recommendedName>
</protein>
<keyword evidence="1" id="KW-0812">Transmembrane</keyword>
<organism evidence="2 3">
    <name type="scientific">Coleofasciculus chthonoplastes PCC 7420</name>
    <dbReference type="NCBI Taxonomy" id="118168"/>
    <lineage>
        <taxon>Bacteria</taxon>
        <taxon>Bacillati</taxon>
        <taxon>Cyanobacteriota</taxon>
        <taxon>Cyanophyceae</taxon>
        <taxon>Coleofasciculales</taxon>
        <taxon>Coleofasciculaceae</taxon>
        <taxon>Coleofasciculus</taxon>
    </lineage>
</organism>
<keyword evidence="3" id="KW-1185">Reference proteome</keyword>
<gene>
    <name evidence="2" type="ORF">MC7420_2604</name>
</gene>
<dbReference type="AlphaFoldDB" id="B4VYH5"/>
<keyword evidence="1" id="KW-1133">Transmembrane helix</keyword>
<proteinExistence type="predicted"/>
<dbReference type="NCBIfam" id="NF047440">
    <property type="entry name" value="LA3751_2_3_fam"/>
    <property type="match status" value="1"/>
</dbReference>
<feature type="transmembrane region" description="Helical" evidence="1">
    <location>
        <begin position="111"/>
        <end position="130"/>
    </location>
</feature>
<evidence type="ECO:0000313" key="3">
    <source>
        <dbReference type="Proteomes" id="UP000003835"/>
    </source>
</evidence>
<accession>B4VYH5</accession>